<protein>
    <recommendedName>
        <fullName evidence="3">F-box associated domain-containing protein</fullName>
    </recommendedName>
</protein>
<dbReference type="Proteomes" id="UP001372338">
    <property type="component" value="Unassembled WGS sequence"/>
</dbReference>
<dbReference type="PANTHER" id="PTHR31790:SF583">
    <property type="entry name" value="F-BOX PROTEIN CPR30-LIKE ISOFORM X1"/>
    <property type="match status" value="1"/>
</dbReference>
<evidence type="ECO:0000313" key="1">
    <source>
        <dbReference type="EMBL" id="KAK7245676.1"/>
    </source>
</evidence>
<dbReference type="InterPro" id="IPR052361">
    <property type="entry name" value="F-box_domain"/>
</dbReference>
<keyword evidence="2" id="KW-1185">Reference proteome</keyword>
<sequence length="297" mass="33978">MNVFLDVDGDYDCVGSAHGLFCIKKRGDRGEVCFQFWHPLMRLKSLITVPLVVSPHEIKIGFGFDSLSQTYKVIVLMFGLGEILLKAHTMGTMAWKRLPSLKGFSFLAETYGQYVMDTLNWLALNDTSRFSHKATCTDMQQLVIFSLHLNVDHLDPDLDDLPSKFLHVPRGLDIEVPEFEPVLSVLSDSLCLVIFLSRVHKIWQMKEFRVIDSWSIMFIVNYDHLGICPFLPLQPLCLVEDVNVLVMVDNIADIKLLYLYDRRVNIFVGQIEIPVCRDVAWDYLPCLVQNPNLELPG</sequence>
<dbReference type="PANTHER" id="PTHR31790">
    <property type="entry name" value="OS02G0783600 PROTEIN"/>
    <property type="match status" value="1"/>
</dbReference>
<evidence type="ECO:0008006" key="3">
    <source>
        <dbReference type="Google" id="ProtNLM"/>
    </source>
</evidence>
<gene>
    <name evidence="1" type="ORF">RIF29_40524</name>
</gene>
<proteinExistence type="predicted"/>
<evidence type="ECO:0000313" key="2">
    <source>
        <dbReference type="Proteomes" id="UP001372338"/>
    </source>
</evidence>
<accession>A0AAN9E422</accession>
<dbReference type="EMBL" id="JAYWIO010000008">
    <property type="protein sequence ID" value="KAK7245676.1"/>
    <property type="molecule type" value="Genomic_DNA"/>
</dbReference>
<name>A0AAN9E422_CROPI</name>
<dbReference type="AlphaFoldDB" id="A0AAN9E422"/>
<reference evidence="1 2" key="1">
    <citation type="submission" date="2024-01" db="EMBL/GenBank/DDBJ databases">
        <title>The genomes of 5 underutilized Papilionoideae crops provide insights into root nodulation and disease resistanc.</title>
        <authorList>
            <person name="Yuan L."/>
        </authorList>
    </citation>
    <scope>NUCLEOTIDE SEQUENCE [LARGE SCALE GENOMIC DNA]</scope>
    <source>
        <strain evidence="1">ZHUSHIDOU_FW_LH</strain>
        <tissue evidence="1">Leaf</tissue>
    </source>
</reference>
<comment type="caution">
    <text evidence="1">The sequence shown here is derived from an EMBL/GenBank/DDBJ whole genome shotgun (WGS) entry which is preliminary data.</text>
</comment>
<organism evidence="1 2">
    <name type="scientific">Crotalaria pallida</name>
    <name type="common">Smooth rattlebox</name>
    <name type="synonym">Crotalaria striata</name>
    <dbReference type="NCBI Taxonomy" id="3830"/>
    <lineage>
        <taxon>Eukaryota</taxon>
        <taxon>Viridiplantae</taxon>
        <taxon>Streptophyta</taxon>
        <taxon>Embryophyta</taxon>
        <taxon>Tracheophyta</taxon>
        <taxon>Spermatophyta</taxon>
        <taxon>Magnoliopsida</taxon>
        <taxon>eudicotyledons</taxon>
        <taxon>Gunneridae</taxon>
        <taxon>Pentapetalae</taxon>
        <taxon>rosids</taxon>
        <taxon>fabids</taxon>
        <taxon>Fabales</taxon>
        <taxon>Fabaceae</taxon>
        <taxon>Papilionoideae</taxon>
        <taxon>50 kb inversion clade</taxon>
        <taxon>genistoids sensu lato</taxon>
        <taxon>core genistoids</taxon>
        <taxon>Crotalarieae</taxon>
        <taxon>Crotalaria</taxon>
    </lineage>
</organism>